<reference evidence="2" key="1">
    <citation type="submission" date="2019-04" db="EMBL/GenBank/DDBJ databases">
        <title>Nocardioides xinjiangensis sp. nov.</title>
        <authorList>
            <person name="Liu S."/>
        </authorList>
    </citation>
    <scope>NUCLEOTIDE SEQUENCE [LARGE SCALE GENOMIC DNA]</scope>
    <source>
        <strain evidence="2">18</strain>
    </source>
</reference>
<reference evidence="1 2" key="2">
    <citation type="submission" date="2019-05" db="EMBL/GenBank/DDBJ databases">
        <title>Glycomyces buryatensis sp. nov.</title>
        <authorList>
            <person name="Nikitina E."/>
        </authorList>
    </citation>
    <scope>NUCLEOTIDE SEQUENCE [LARGE SCALE GENOMIC DNA]</scope>
    <source>
        <strain evidence="1 2">18</strain>
    </source>
</reference>
<accession>A0A4V4HSQ8</accession>
<evidence type="ECO:0000313" key="2">
    <source>
        <dbReference type="Proteomes" id="UP000308760"/>
    </source>
</evidence>
<sequence>MAVEDEQYGRIMSRLRADLPVLAEQLDAEVRSGRLISEESLFSGSSYQDRKARLAESKLPKLAKSDIGVLPYTGSERLDLVRDALLTLAETMSSSRKELLRFTDEFGVSPVIEFSDFESASEPDRIDLNIEAERAQRARNTMAHRFGSGGQVSER</sequence>
<protein>
    <submittedName>
        <fullName evidence="1">Uncharacterized protein</fullName>
    </submittedName>
</protein>
<evidence type="ECO:0000313" key="1">
    <source>
        <dbReference type="EMBL" id="THV42016.1"/>
    </source>
</evidence>
<keyword evidence="2" id="KW-1185">Reference proteome</keyword>
<dbReference type="Proteomes" id="UP000308760">
    <property type="component" value="Unassembled WGS sequence"/>
</dbReference>
<name>A0A4V4HSQ8_9ACTN</name>
<comment type="caution">
    <text evidence="1">The sequence shown here is derived from an EMBL/GenBank/DDBJ whole genome shotgun (WGS) entry which is preliminary data.</text>
</comment>
<gene>
    <name evidence="1" type="ORF">FAB82_08810</name>
</gene>
<dbReference type="EMBL" id="STGY01000032">
    <property type="protein sequence ID" value="THV42016.1"/>
    <property type="molecule type" value="Genomic_DNA"/>
</dbReference>
<dbReference type="AlphaFoldDB" id="A0A4V4HSQ8"/>
<dbReference type="OrthoDB" id="4163007at2"/>
<proteinExistence type="predicted"/>
<dbReference type="RefSeq" id="WP_136534171.1">
    <property type="nucleotide sequence ID" value="NZ_STGY01000032.1"/>
</dbReference>
<organism evidence="1 2">
    <name type="scientific">Glycomyces buryatensis</name>
    <dbReference type="NCBI Taxonomy" id="2570927"/>
    <lineage>
        <taxon>Bacteria</taxon>
        <taxon>Bacillati</taxon>
        <taxon>Actinomycetota</taxon>
        <taxon>Actinomycetes</taxon>
        <taxon>Glycomycetales</taxon>
        <taxon>Glycomycetaceae</taxon>
        <taxon>Glycomyces</taxon>
    </lineage>
</organism>